<dbReference type="RefSeq" id="XP_008713826.1">
    <property type="nucleotide sequence ID" value="XM_008715604.1"/>
</dbReference>
<gene>
    <name evidence="1" type="ORF">HMPREF1541_10935</name>
</gene>
<sequence>TMSSLTVQDYHIGWICALEDEMAAAIAMLDEEHSIIAGQDKQDYNSYMLGRIHQHNVVIAYMPAGVNGVVSVAIVVKNI</sequence>
<dbReference type="GeneID" id="19978274"/>
<accession>W2S623</accession>
<dbReference type="InterPro" id="IPR035994">
    <property type="entry name" value="Nucleoside_phosphorylase_sf"/>
</dbReference>
<dbReference type="InParanoid" id="W2S623"/>
<dbReference type="Proteomes" id="UP000030752">
    <property type="component" value="Unassembled WGS sequence"/>
</dbReference>
<feature type="non-terminal residue" evidence="1">
    <location>
        <position position="79"/>
    </location>
</feature>
<feature type="non-terminal residue" evidence="1">
    <location>
        <position position="1"/>
    </location>
</feature>
<organism evidence="1 2">
    <name type="scientific">Cyphellophora europaea (strain CBS 101466)</name>
    <name type="common">Phialophora europaea</name>
    <dbReference type="NCBI Taxonomy" id="1220924"/>
    <lineage>
        <taxon>Eukaryota</taxon>
        <taxon>Fungi</taxon>
        <taxon>Dikarya</taxon>
        <taxon>Ascomycota</taxon>
        <taxon>Pezizomycotina</taxon>
        <taxon>Eurotiomycetes</taxon>
        <taxon>Chaetothyriomycetidae</taxon>
        <taxon>Chaetothyriales</taxon>
        <taxon>Cyphellophoraceae</taxon>
        <taxon>Cyphellophora</taxon>
    </lineage>
</organism>
<name>W2S623_CYPE1</name>
<dbReference type="PANTHER" id="PTHR46082">
    <property type="entry name" value="ATP/GTP-BINDING PROTEIN-RELATED"/>
    <property type="match status" value="1"/>
</dbReference>
<dbReference type="STRING" id="1220924.W2S623"/>
<dbReference type="GO" id="GO:0009116">
    <property type="term" value="P:nucleoside metabolic process"/>
    <property type="evidence" value="ECO:0007669"/>
    <property type="project" value="InterPro"/>
</dbReference>
<reference evidence="1 2" key="1">
    <citation type="submission" date="2013-03" db="EMBL/GenBank/DDBJ databases">
        <title>The Genome Sequence of Phialophora europaea CBS 101466.</title>
        <authorList>
            <consortium name="The Broad Institute Genomics Platform"/>
            <person name="Cuomo C."/>
            <person name="de Hoog S."/>
            <person name="Gorbushina A."/>
            <person name="Walker B."/>
            <person name="Young S.K."/>
            <person name="Zeng Q."/>
            <person name="Gargeya S."/>
            <person name="Fitzgerald M."/>
            <person name="Haas B."/>
            <person name="Abouelleil A."/>
            <person name="Allen A.W."/>
            <person name="Alvarado L."/>
            <person name="Arachchi H.M."/>
            <person name="Berlin A.M."/>
            <person name="Chapman S.B."/>
            <person name="Gainer-Dewar J."/>
            <person name="Goldberg J."/>
            <person name="Griggs A."/>
            <person name="Gujja S."/>
            <person name="Hansen M."/>
            <person name="Howarth C."/>
            <person name="Imamovic A."/>
            <person name="Ireland A."/>
            <person name="Larimer J."/>
            <person name="McCowan C."/>
            <person name="Murphy C."/>
            <person name="Pearson M."/>
            <person name="Poon T.W."/>
            <person name="Priest M."/>
            <person name="Roberts A."/>
            <person name="Saif S."/>
            <person name="Shea T."/>
            <person name="Sisk P."/>
            <person name="Sykes S."/>
            <person name="Wortman J."/>
            <person name="Nusbaum C."/>
            <person name="Birren B."/>
        </authorList>
    </citation>
    <scope>NUCLEOTIDE SEQUENCE [LARGE SCALE GENOMIC DNA]</scope>
    <source>
        <strain evidence="1 2">CBS 101466</strain>
    </source>
</reference>
<dbReference type="EMBL" id="KB822716">
    <property type="protein sequence ID" value="ETN44070.1"/>
    <property type="molecule type" value="Genomic_DNA"/>
</dbReference>
<protein>
    <submittedName>
        <fullName evidence="1">Uncharacterized protein</fullName>
    </submittedName>
</protein>
<dbReference type="Gene3D" id="3.40.50.1580">
    <property type="entry name" value="Nucleoside phosphorylase domain"/>
    <property type="match status" value="1"/>
</dbReference>
<dbReference type="OrthoDB" id="1577640at2759"/>
<dbReference type="AlphaFoldDB" id="W2S623"/>
<dbReference type="InterPro" id="IPR053137">
    <property type="entry name" value="NLR-like"/>
</dbReference>
<evidence type="ECO:0000313" key="2">
    <source>
        <dbReference type="Proteomes" id="UP000030752"/>
    </source>
</evidence>
<proteinExistence type="predicted"/>
<dbReference type="PANTHER" id="PTHR46082:SF11">
    <property type="entry name" value="AAA+ ATPASE DOMAIN-CONTAINING PROTEIN-RELATED"/>
    <property type="match status" value="1"/>
</dbReference>
<dbReference type="SUPFAM" id="SSF53167">
    <property type="entry name" value="Purine and uridine phosphorylases"/>
    <property type="match status" value="1"/>
</dbReference>
<evidence type="ECO:0000313" key="1">
    <source>
        <dbReference type="EMBL" id="ETN44070.1"/>
    </source>
</evidence>
<dbReference type="GO" id="GO:0003824">
    <property type="term" value="F:catalytic activity"/>
    <property type="evidence" value="ECO:0007669"/>
    <property type="project" value="InterPro"/>
</dbReference>
<dbReference type="HOGENOM" id="CLU_000288_34_12_1"/>
<keyword evidence="2" id="KW-1185">Reference proteome</keyword>
<dbReference type="VEuPathDB" id="FungiDB:HMPREF1541_10935"/>